<dbReference type="Gene3D" id="2.40.50.140">
    <property type="entry name" value="Nucleic acid-binding proteins"/>
    <property type="match status" value="1"/>
</dbReference>
<evidence type="ECO:0000256" key="5">
    <source>
        <dbReference type="ARBA" id="ARBA00022917"/>
    </source>
</evidence>
<evidence type="ECO:0000256" key="4">
    <source>
        <dbReference type="ARBA" id="ARBA00022840"/>
    </source>
</evidence>
<evidence type="ECO:0000256" key="3">
    <source>
        <dbReference type="ARBA" id="ARBA00022741"/>
    </source>
</evidence>
<dbReference type="FunFam" id="3.30.930.10:FF:000016">
    <property type="entry name" value="Asparagine--tRNA ligase"/>
    <property type="match status" value="1"/>
</dbReference>
<keyword evidence="6 7" id="KW-0030">Aminoacyl-tRNA synthetase</keyword>
<keyword evidence="7" id="KW-0963">Cytoplasm</keyword>
<dbReference type="Proteomes" id="UP000263619">
    <property type="component" value="Chromosome"/>
</dbReference>
<dbReference type="Gene3D" id="3.30.930.10">
    <property type="entry name" value="Bira Bifunctional Protein, Domain 2"/>
    <property type="match status" value="1"/>
</dbReference>
<dbReference type="EC" id="6.1.1.22" evidence="7"/>
<sequence length="472" mass="55816">MIKKYSIKELLNKGKFFINKKVLVEGWIRSFRYSIFIILNDGSTIQNLQIVLSKNKLDKTIMKKITIGSSIRVIGIVKKSVGKKQYIELQSLKINIYELVNSDILQKSILQPKKHSFEKLREQAHLRFRTNIFSCIMRIRHHIAFCIHKYFHEHGFFYLHTPIITTSNCEGSGKMFQITTMDFKKNKLIDYTKDFFKCKTYLSVSGQLEAETASLGLGKVYTFGPVFRAEDSNTSRHLSEFWMIEPEIAFYHLEENINLAENFVKFVIQYTIENSTEDLIFLNQYLEKWNKKKKNYLLEKLELILKFPFKKISYTETIKILDQEEKKKNIKFSHPITWGMDLQSEHEQYLVDKYFKKIPVIIFDYPCNIKAFYMRMNNDGKTVRAMDILFPEIGEIIGGSQREERYDILLQRMKDTNIDINKLWWYLDTRRFGSVPHSGFGLGFDRLVQFITGMNNIRDVIPFPRTPKNADF</sequence>
<dbReference type="GO" id="GO:0006421">
    <property type="term" value="P:asparaginyl-tRNA aminoacylation"/>
    <property type="evidence" value="ECO:0007669"/>
    <property type="project" value="UniProtKB-UniRule"/>
</dbReference>
<keyword evidence="10" id="KW-1185">Reference proteome</keyword>
<evidence type="ECO:0000313" key="10">
    <source>
        <dbReference type="Proteomes" id="UP000263619"/>
    </source>
</evidence>
<dbReference type="InterPro" id="IPR004364">
    <property type="entry name" value="Aa-tRNA-synt_II"/>
</dbReference>
<dbReference type="PRINTS" id="PR01042">
    <property type="entry name" value="TRNASYNTHASP"/>
</dbReference>
<keyword evidence="4 7" id="KW-0067">ATP-binding</keyword>
<gene>
    <name evidence="7 9" type="primary">asnS</name>
    <name evidence="9" type="ORF">STAT_520</name>
</gene>
<dbReference type="InterPro" id="IPR004365">
    <property type="entry name" value="NA-bd_OB_tRNA"/>
</dbReference>
<dbReference type="GO" id="GO:0004816">
    <property type="term" value="F:asparagine-tRNA ligase activity"/>
    <property type="evidence" value="ECO:0007669"/>
    <property type="project" value="UniProtKB-UniRule"/>
</dbReference>
<dbReference type="GO" id="GO:0005524">
    <property type="term" value="F:ATP binding"/>
    <property type="evidence" value="ECO:0007669"/>
    <property type="project" value="UniProtKB-UniRule"/>
</dbReference>
<dbReference type="InterPro" id="IPR006195">
    <property type="entry name" value="aa-tRNA-synth_II"/>
</dbReference>
<dbReference type="GO" id="GO:0003676">
    <property type="term" value="F:nucleic acid binding"/>
    <property type="evidence" value="ECO:0007669"/>
    <property type="project" value="InterPro"/>
</dbReference>
<dbReference type="PANTHER" id="PTHR22594">
    <property type="entry name" value="ASPARTYL/LYSYL-TRNA SYNTHETASE"/>
    <property type="match status" value="1"/>
</dbReference>
<evidence type="ECO:0000313" key="9">
    <source>
        <dbReference type="EMBL" id="BBA17427.1"/>
    </source>
</evidence>
<keyword evidence="2 7" id="KW-0436">Ligase</keyword>
<dbReference type="CDD" id="cd00776">
    <property type="entry name" value="AsxRS_core"/>
    <property type="match status" value="1"/>
</dbReference>
<dbReference type="Pfam" id="PF01336">
    <property type="entry name" value="tRNA_anti-codon"/>
    <property type="match status" value="1"/>
</dbReference>
<keyword evidence="5 7" id="KW-0648">Protein biosynthesis</keyword>
<dbReference type="PANTHER" id="PTHR22594:SF34">
    <property type="entry name" value="ASPARAGINE--TRNA LIGASE, MITOCHONDRIAL-RELATED"/>
    <property type="match status" value="1"/>
</dbReference>
<evidence type="ECO:0000256" key="7">
    <source>
        <dbReference type="HAMAP-Rule" id="MF_00534"/>
    </source>
</evidence>
<protein>
    <recommendedName>
        <fullName evidence="7">Asparagine--tRNA ligase</fullName>
        <ecNumber evidence="7">6.1.1.22</ecNumber>
    </recommendedName>
    <alternativeName>
        <fullName evidence="7">Asparaginyl-tRNA synthetase</fullName>
        <shortName evidence="7">AsnRS</shortName>
    </alternativeName>
</protein>
<accession>A0A224AC16</accession>
<dbReference type="GO" id="GO:0005737">
    <property type="term" value="C:cytoplasm"/>
    <property type="evidence" value="ECO:0007669"/>
    <property type="project" value="UniProtKB-SubCell"/>
</dbReference>
<evidence type="ECO:0000256" key="6">
    <source>
        <dbReference type="ARBA" id="ARBA00023146"/>
    </source>
</evidence>
<dbReference type="HAMAP" id="MF_00534">
    <property type="entry name" value="Asn_tRNA_synth"/>
    <property type="match status" value="1"/>
</dbReference>
<dbReference type="InterPro" id="IPR012340">
    <property type="entry name" value="NA-bd_OB-fold"/>
</dbReference>
<organism evidence="9 10">
    <name type="scientific">Blattabacterium cuenoti STAT</name>
    <dbReference type="NCBI Taxonomy" id="1457030"/>
    <lineage>
        <taxon>Bacteria</taxon>
        <taxon>Pseudomonadati</taxon>
        <taxon>Bacteroidota</taxon>
        <taxon>Flavobacteriia</taxon>
        <taxon>Flavobacteriales</taxon>
        <taxon>Blattabacteriaceae</taxon>
        <taxon>Blattabacterium</taxon>
    </lineage>
</organism>
<dbReference type="OrthoDB" id="9762036at2"/>
<comment type="subcellular location">
    <subcellularLocation>
        <location evidence="7">Cytoplasm</location>
    </subcellularLocation>
</comment>
<comment type="similarity">
    <text evidence="1 7">Belongs to the class-II aminoacyl-tRNA synthetase family.</text>
</comment>
<dbReference type="Pfam" id="PF00152">
    <property type="entry name" value="tRNA-synt_2"/>
    <property type="match status" value="1"/>
</dbReference>
<reference evidence="9 10" key="1">
    <citation type="submission" date="2014-06" db="EMBL/GenBank/DDBJ databases">
        <title>Genome sequence of the intracellular symbiont Blattabacterium cuenoti, strain STAT from the wood feeding cockroach Salganea taiwanensis taiwanensis.</title>
        <authorList>
            <person name="Kinjo Y."/>
            <person name="Ohkuma M."/>
            <person name="Tokuda G."/>
        </authorList>
    </citation>
    <scope>NUCLEOTIDE SEQUENCE [LARGE SCALE GENOMIC DNA]</scope>
    <source>
        <strain evidence="9 10">STAT</strain>
    </source>
</reference>
<dbReference type="NCBIfam" id="TIGR00457">
    <property type="entry name" value="asnS"/>
    <property type="match status" value="1"/>
</dbReference>
<proteinExistence type="inferred from homology"/>
<dbReference type="NCBIfam" id="NF003037">
    <property type="entry name" value="PRK03932.1"/>
    <property type="match status" value="1"/>
</dbReference>
<evidence type="ECO:0000259" key="8">
    <source>
        <dbReference type="PROSITE" id="PS50862"/>
    </source>
</evidence>
<dbReference type="SUPFAM" id="SSF55681">
    <property type="entry name" value="Class II aaRS and biotin synthetases"/>
    <property type="match status" value="1"/>
</dbReference>
<comment type="subunit">
    <text evidence="7">Homodimer.</text>
</comment>
<dbReference type="InterPro" id="IPR002312">
    <property type="entry name" value="Asp/Asn-tRNA-synth_IIb"/>
</dbReference>
<comment type="catalytic activity">
    <reaction evidence="7">
        <text>tRNA(Asn) + L-asparagine + ATP = L-asparaginyl-tRNA(Asn) + AMP + diphosphate + H(+)</text>
        <dbReference type="Rhea" id="RHEA:11180"/>
        <dbReference type="Rhea" id="RHEA-COMP:9659"/>
        <dbReference type="Rhea" id="RHEA-COMP:9674"/>
        <dbReference type="ChEBI" id="CHEBI:15378"/>
        <dbReference type="ChEBI" id="CHEBI:30616"/>
        <dbReference type="ChEBI" id="CHEBI:33019"/>
        <dbReference type="ChEBI" id="CHEBI:58048"/>
        <dbReference type="ChEBI" id="CHEBI:78442"/>
        <dbReference type="ChEBI" id="CHEBI:78515"/>
        <dbReference type="ChEBI" id="CHEBI:456215"/>
        <dbReference type="EC" id="6.1.1.22"/>
    </reaction>
</comment>
<dbReference type="AlphaFoldDB" id="A0A224AC16"/>
<dbReference type="InterPro" id="IPR004522">
    <property type="entry name" value="Asn-tRNA-ligase"/>
</dbReference>
<evidence type="ECO:0000256" key="1">
    <source>
        <dbReference type="ARBA" id="ARBA00008226"/>
    </source>
</evidence>
<name>A0A224AC16_9FLAO</name>
<evidence type="ECO:0000256" key="2">
    <source>
        <dbReference type="ARBA" id="ARBA00022598"/>
    </source>
</evidence>
<dbReference type="SUPFAM" id="SSF50249">
    <property type="entry name" value="Nucleic acid-binding proteins"/>
    <property type="match status" value="1"/>
</dbReference>
<feature type="domain" description="Aminoacyl-transfer RNA synthetases class-II family profile" evidence="8">
    <location>
        <begin position="137"/>
        <end position="462"/>
    </location>
</feature>
<dbReference type="CDD" id="cd04318">
    <property type="entry name" value="EcAsnRS_like_N"/>
    <property type="match status" value="1"/>
</dbReference>
<dbReference type="InterPro" id="IPR045864">
    <property type="entry name" value="aa-tRNA-synth_II/BPL/LPL"/>
</dbReference>
<dbReference type="RefSeq" id="WP_119305679.1">
    <property type="nucleotide sequence ID" value="NZ_AP014608.1"/>
</dbReference>
<keyword evidence="3 7" id="KW-0547">Nucleotide-binding</keyword>
<dbReference type="EMBL" id="AP014608">
    <property type="protein sequence ID" value="BBA17427.1"/>
    <property type="molecule type" value="Genomic_DNA"/>
</dbReference>
<dbReference type="PROSITE" id="PS50862">
    <property type="entry name" value="AA_TRNA_LIGASE_II"/>
    <property type="match status" value="1"/>
</dbReference>